<evidence type="ECO:0000256" key="1">
    <source>
        <dbReference type="ARBA" id="ARBA00004141"/>
    </source>
</evidence>
<keyword evidence="4 7" id="KW-1133">Transmembrane helix</keyword>
<feature type="transmembrane region" description="Helical" evidence="7">
    <location>
        <begin position="178"/>
        <end position="199"/>
    </location>
</feature>
<dbReference type="Proteomes" id="UP000807306">
    <property type="component" value="Unassembled WGS sequence"/>
</dbReference>
<keyword evidence="3 7" id="KW-0812">Transmembrane</keyword>
<dbReference type="GO" id="GO:0022857">
    <property type="term" value="F:transmembrane transporter activity"/>
    <property type="evidence" value="ECO:0007669"/>
    <property type="project" value="InterPro"/>
</dbReference>
<dbReference type="EMBL" id="MU158001">
    <property type="protein sequence ID" value="KAF9521693.1"/>
    <property type="molecule type" value="Genomic_DNA"/>
</dbReference>
<feature type="transmembrane region" description="Helical" evidence="7">
    <location>
        <begin position="405"/>
        <end position="425"/>
    </location>
</feature>
<keyword evidence="5 7" id="KW-0472">Membrane</keyword>
<evidence type="ECO:0000256" key="2">
    <source>
        <dbReference type="ARBA" id="ARBA00022448"/>
    </source>
</evidence>
<gene>
    <name evidence="9" type="ORF">CPB83DRAFT_865324</name>
</gene>
<feature type="transmembrane region" description="Helical" evidence="7">
    <location>
        <begin position="319"/>
        <end position="338"/>
    </location>
</feature>
<dbReference type="PANTHER" id="PTHR43791:SF19">
    <property type="entry name" value="TRANSPORTER, PUTATIVE (AFU_ORTHOLOGUE AFUA_1G01812)-RELATED"/>
    <property type="match status" value="1"/>
</dbReference>
<dbReference type="InterPro" id="IPR036259">
    <property type="entry name" value="MFS_trans_sf"/>
</dbReference>
<dbReference type="Pfam" id="PF07690">
    <property type="entry name" value="MFS_1"/>
    <property type="match status" value="1"/>
</dbReference>
<evidence type="ECO:0000256" key="6">
    <source>
        <dbReference type="SAM" id="MobiDB-lite"/>
    </source>
</evidence>
<feature type="domain" description="Major facilitator superfamily (MFS) profile" evidence="8">
    <location>
        <begin position="52"/>
        <end position="465"/>
    </location>
</feature>
<proteinExistence type="predicted"/>
<reference evidence="9" key="1">
    <citation type="submission" date="2020-11" db="EMBL/GenBank/DDBJ databases">
        <authorList>
            <consortium name="DOE Joint Genome Institute"/>
            <person name="Ahrendt S."/>
            <person name="Riley R."/>
            <person name="Andreopoulos W."/>
            <person name="Labutti K."/>
            <person name="Pangilinan J."/>
            <person name="Ruiz-Duenas F.J."/>
            <person name="Barrasa J.M."/>
            <person name="Sanchez-Garcia M."/>
            <person name="Camarero S."/>
            <person name="Miyauchi S."/>
            <person name="Serrano A."/>
            <person name="Linde D."/>
            <person name="Babiker R."/>
            <person name="Drula E."/>
            <person name="Ayuso-Fernandez I."/>
            <person name="Pacheco R."/>
            <person name="Padilla G."/>
            <person name="Ferreira P."/>
            <person name="Barriuso J."/>
            <person name="Kellner H."/>
            <person name="Castanera R."/>
            <person name="Alfaro M."/>
            <person name="Ramirez L."/>
            <person name="Pisabarro A.G."/>
            <person name="Kuo A."/>
            <person name="Tritt A."/>
            <person name="Lipzen A."/>
            <person name="He G."/>
            <person name="Yan M."/>
            <person name="Ng V."/>
            <person name="Cullen D."/>
            <person name="Martin F."/>
            <person name="Rosso M.-N."/>
            <person name="Henrissat B."/>
            <person name="Hibbett D."/>
            <person name="Martinez A.T."/>
            <person name="Grigoriev I.V."/>
        </authorList>
    </citation>
    <scope>NUCLEOTIDE SEQUENCE</scope>
    <source>
        <strain evidence="9">CBS 506.95</strain>
    </source>
</reference>
<feature type="transmembrane region" description="Helical" evidence="7">
    <location>
        <begin position="370"/>
        <end position="393"/>
    </location>
</feature>
<feature type="transmembrane region" description="Helical" evidence="7">
    <location>
        <begin position="283"/>
        <end position="307"/>
    </location>
</feature>
<feature type="transmembrane region" description="Helical" evidence="7">
    <location>
        <begin position="345"/>
        <end position="364"/>
    </location>
</feature>
<dbReference type="FunFam" id="1.20.1250.20:FF:000034">
    <property type="entry name" value="MFS general substrate transporter"/>
    <property type="match status" value="1"/>
</dbReference>
<accession>A0A9P6E385</accession>
<sequence length="510" mass="56589">MSSSTPSLSDCEAKPQHTSHHSKASSFTQETESPKKAVIDERALIRKIDIRLVPWLALLYLFNFLDRGSVGNAKLYNLEADIGITDRQYLLALTAFFFPYALLEPATNVILRRLKPSKWIPITMLLWGIVMTCHGVIRNFGGLITVRVLLGATEAGLYPGIIFYLSSWYKRSELATRVAVFFSSATLAGAFSGVLATRIVKMDGVGGKAGWEWIFILEGLATVVLGFLSFWVIQDFPDTAKFLTPEERNFVIQRLQDDQKFSAAGESFSIKYVQQSLRDWKTWLAMGIHMGLDGPLYAFSLFTPTIINQGFRATEANLLSVPVYAWGCILTCIIGVLGDRIGTRSYINFALFSTGIIAYIILIVSKSAALSYFAVYLAVSAIYPIIPNSVAWVASNVEGSYKRSVTLGMAIGFGNLNGAVTANIYRAKDRPWYRLGHGLVLMYIIMGLLCSIAYAILLRRENAGRERGERDEVIEGLENKRGNAINGTYESVEAARIAKGDDWSGFRYTL</sequence>
<feature type="transmembrane region" description="Helical" evidence="7">
    <location>
        <begin position="211"/>
        <end position="233"/>
    </location>
</feature>
<dbReference type="PANTHER" id="PTHR43791">
    <property type="entry name" value="PERMEASE-RELATED"/>
    <property type="match status" value="1"/>
</dbReference>
<dbReference type="FunFam" id="1.20.1250.20:FF:000013">
    <property type="entry name" value="MFS general substrate transporter"/>
    <property type="match status" value="1"/>
</dbReference>
<evidence type="ECO:0000313" key="9">
    <source>
        <dbReference type="EMBL" id="KAF9521693.1"/>
    </source>
</evidence>
<dbReference type="PROSITE" id="PS50850">
    <property type="entry name" value="MFS"/>
    <property type="match status" value="1"/>
</dbReference>
<organism evidence="9 10">
    <name type="scientific">Crepidotus variabilis</name>
    <dbReference type="NCBI Taxonomy" id="179855"/>
    <lineage>
        <taxon>Eukaryota</taxon>
        <taxon>Fungi</taxon>
        <taxon>Dikarya</taxon>
        <taxon>Basidiomycota</taxon>
        <taxon>Agaricomycotina</taxon>
        <taxon>Agaricomycetes</taxon>
        <taxon>Agaricomycetidae</taxon>
        <taxon>Agaricales</taxon>
        <taxon>Agaricineae</taxon>
        <taxon>Crepidotaceae</taxon>
        <taxon>Crepidotus</taxon>
    </lineage>
</organism>
<dbReference type="Gene3D" id="1.20.1250.20">
    <property type="entry name" value="MFS general substrate transporter like domains"/>
    <property type="match status" value="2"/>
</dbReference>
<feature type="region of interest" description="Disordered" evidence="6">
    <location>
        <begin position="1"/>
        <end position="31"/>
    </location>
</feature>
<comment type="subcellular location">
    <subcellularLocation>
        <location evidence="1">Membrane</location>
        <topology evidence="1">Multi-pass membrane protein</topology>
    </subcellularLocation>
</comment>
<keyword evidence="10" id="KW-1185">Reference proteome</keyword>
<evidence type="ECO:0000313" key="10">
    <source>
        <dbReference type="Proteomes" id="UP000807306"/>
    </source>
</evidence>
<feature type="transmembrane region" description="Helical" evidence="7">
    <location>
        <begin position="437"/>
        <end position="457"/>
    </location>
</feature>
<protein>
    <submittedName>
        <fullName evidence="9">Major facilitator superfamily domain-containing protein</fullName>
    </submittedName>
</protein>
<feature type="transmembrane region" description="Helical" evidence="7">
    <location>
        <begin position="89"/>
        <end position="107"/>
    </location>
</feature>
<evidence type="ECO:0000256" key="3">
    <source>
        <dbReference type="ARBA" id="ARBA00022692"/>
    </source>
</evidence>
<name>A0A9P6E385_9AGAR</name>
<evidence type="ECO:0000256" key="7">
    <source>
        <dbReference type="SAM" id="Phobius"/>
    </source>
</evidence>
<evidence type="ECO:0000256" key="4">
    <source>
        <dbReference type="ARBA" id="ARBA00022989"/>
    </source>
</evidence>
<feature type="transmembrane region" description="Helical" evidence="7">
    <location>
        <begin position="119"/>
        <end position="137"/>
    </location>
</feature>
<dbReference type="SUPFAM" id="SSF103473">
    <property type="entry name" value="MFS general substrate transporter"/>
    <property type="match status" value="1"/>
</dbReference>
<comment type="caution">
    <text evidence="9">The sequence shown here is derived from an EMBL/GenBank/DDBJ whole genome shotgun (WGS) entry which is preliminary data.</text>
</comment>
<dbReference type="AlphaFoldDB" id="A0A9P6E385"/>
<dbReference type="InterPro" id="IPR011701">
    <property type="entry name" value="MFS"/>
</dbReference>
<dbReference type="GO" id="GO:0016020">
    <property type="term" value="C:membrane"/>
    <property type="evidence" value="ECO:0007669"/>
    <property type="project" value="UniProtKB-SubCell"/>
</dbReference>
<feature type="transmembrane region" description="Helical" evidence="7">
    <location>
        <begin position="143"/>
        <end position="166"/>
    </location>
</feature>
<feature type="transmembrane region" description="Helical" evidence="7">
    <location>
        <begin position="52"/>
        <end position="69"/>
    </location>
</feature>
<evidence type="ECO:0000259" key="8">
    <source>
        <dbReference type="PROSITE" id="PS50850"/>
    </source>
</evidence>
<dbReference type="OrthoDB" id="2962993at2759"/>
<evidence type="ECO:0000256" key="5">
    <source>
        <dbReference type="ARBA" id="ARBA00023136"/>
    </source>
</evidence>
<keyword evidence="2" id="KW-0813">Transport</keyword>
<dbReference type="InterPro" id="IPR020846">
    <property type="entry name" value="MFS_dom"/>
</dbReference>